<evidence type="ECO:0000313" key="5">
    <source>
        <dbReference type="Proteomes" id="UP000288246"/>
    </source>
</evidence>
<dbReference type="PROSITE" id="PS50937">
    <property type="entry name" value="HTH_MERR_2"/>
    <property type="match status" value="1"/>
</dbReference>
<dbReference type="SUPFAM" id="SSF55136">
    <property type="entry name" value="Probable bacterial effector-binding domain"/>
    <property type="match status" value="1"/>
</dbReference>
<sequence length="274" mass="29918">MYTIGEFAGIGRVSVRMLRHYDAIGLLRPVHVDDRTGYRRYAPAQVPHLLRLVELRDLGVGLDRIATVLTADDEHAAFAEVLRERLREIESELAAEAARADRIRRKLSQLEGEVPMSVAVDYRALPSLTVYALAGVAPGMGPEHVSPVVGPLIERLDTALEAAGRPILEPSTFWYEPHDDDTLGVTVSYPTGPDPQPGDGYDVVALPSVPLAATTLHHGDMSGIGESWMALFEQLTADGYRVAGPTREVYLEAEGHEPGPDWVTELQAPVERVS</sequence>
<evidence type="ECO:0000313" key="4">
    <source>
        <dbReference type="EMBL" id="GCD21698.1"/>
    </source>
</evidence>
<dbReference type="InterPro" id="IPR009061">
    <property type="entry name" value="DNA-bd_dom_put_sf"/>
</dbReference>
<dbReference type="PANTHER" id="PTHR30204:SF97">
    <property type="entry name" value="MERR FAMILY REGULATORY PROTEIN"/>
    <property type="match status" value="1"/>
</dbReference>
<keyword evidence="2" id="KW-0175">Coiled coil</keyword>
<dbReference type="SUPFAM" id="SSF46955">
    <property type="entry name" value="Putative DNA-binding domain"/>
    <property type="match status" value="1"/>
</dbReference>
<protein>
    <submittedName>
        <fullName evidence="4">MerR family transcriptional regulator</fullName>
    </submittedName>
</protein>
<evidence type="ECO:0000256" key="1">
    <source>
        <dbReference type="ARBA" id="ARBA00023125"/>
    </source>
</evidence>
<dbReference type="SMART" id="SM00422">
    <property type="entry name" value="HTH_MERR"/>
    <property type="match status" value="1"/>
</dbReference>
<name>A0A401V464_9CELL</name>
<dbReference type="GO" id="GO:0003700">
    <property type="term" value="F:DNA-binding transcription factor activity"/>
    <property type="evidence" value="ECO:0007669"/>
    <property type="project" value="InterPro"/>
</dbReference>
<dbReference type="CDD" id="cd01107">
    <property type="entry name" value="HTH_BmrR"/>
    <property type="match status" value="1"/>
</dbReference>
<feature type="coiled-coil region" evidence="2">
    <location>
        <begin position="79"/>
        <end position="113"/>
    </location>
</feature>
<proteinExistence type="predicted"/>
<reference evidence="4 5" key="1">
    <citation type="submission" date="2018-11" db="EMBL/GenBank/DDBJ databases">
        <title>Draft genome sequence of Cellulomonas takizawaensis strain TKZ-21.</title>
        <authorList>
            <person name="Yamamura H."/>
            <person name="Hayashi T."/>
            <person name="Hamada M."/>
            <person name="Serisawa Y."/>
            <person name="Matsuyama K."/>
            <person name="Nakagawa Y."/>
            <person name="Otoguro M."/>
            <person name="Yanagida F."/>
            <person name="Hayakawa M."/>
        </authorList>
    </citation>
    <scope>NUCLEOTIDE SEQUENCE [LARGE SCALE GENOMIC DNA]</scope>
    <source>
        <strain evidence="4 5">TKZ-21</strain>
    </source>
</reference>
<organism evidence="4 5">
    <name type="scientific">Cellulomonas algicola</name>
    <dbReference type="NCBI Taxonomy" id="2071633"/>
    <lineage>
        <taxon>Bacteria</taxon>
        <taxon>Bacillati</taxon>
        <taxon>Actinomycetota</taxon>
        <taxon>Actinomycetes</taxon>
        <taxon>Micrococcales</taxon>
        <taxon>Cellulomonadaceae</taxon>
        <taxon>Cellulomonas</taxon>
    </lineage>
</organism>
<dbReference type="GO" id="GO:0003677">
    <property type="term" value="F:DNA binding"/>
    <property type="evidence" value="ECO:0007669"/>
    <property type="project" value="UniProtKB-KW"/>
</dbReference>
<dbReference type="Gene3D" id="1.10.1660.10">
    <property type="match status" value="1"/>
</dbReference>
<gene>
    <name evidence="4" type="ORF">CTKZ_32600</name>
</gene>
<dbReference type="PANTHER" id="PTHR30204">
    <property type="entry name" value="REDOX-CYCLING DRUG-SENSING TRANSCRIPTIONAL ACTIVATOR SOXR"/>
    <property type="match status" value="1"/>
</dbReference>
<evidence type="ECO:0000259" key="3">
    <source>
        <dbReference type="PROSITE" id="PS50937"/>
    </source>
</evidence>
<accession>A0A401V464</accession>
<dbReference type="Pfam" id="PF06445">
    <property type="entry name" value="GyrI-like"/>
    <property type="match status" value="1"/>
</dbReference>
<dbReference type="InterPro" id="IPR000551">
    <property type="entry name" value="MerR-type_HTH_dom"/>
</dbReference>
<dbReference type="Gene3D" id="3.20.80.10">
    <property type="entry name" value="Regulatory factor, effector binding domain"/>
    <property type="match status" value="1"/>
</dbReference>
<dbReference type="RefSeq" id="WP_124344223.1">
    <property type="nucleotide sequence ID" value="NZ_BHYL01000331.1"/>
</dbReference>
<keyword evidence="5" id="KW-1185">Reference proteome</keyword>
<dbReference type="InterPro" id="IPR047057">
    <property type="entry name" value="MerR_fam"/>
</dbReference>
<feature type="domain" description="HTH merR-type" evidence="3">
    <location>
        <begin position="1"/>
        <end position="71"/>
    </location>
</feature>
<dbReference type="InterPro" id="IPR011256">
    <property type="entry name" value="Reg_factor_effector_dom_sf"/>
</dbReference>
<keyword evidence="1" id="KW-0238">DNA-binding</keyword>
<dbReference type="InterPro" id="IPR029442">
    <property type="entry name" value="GyrI-like"/>
</dbReference>
<dbReference type="AlphaFoldDB" id="A0A401V464"/>
<dbReference type="SMART" id="SM00871">
    <property type="entry name" value="AraC_E_bind"/>
    <property type="match status" value="1"/>
</dbReference>
<dbReference type="OrthoDB" id="7849865at2"/>
<dbReference type="Proteomes" id="UP000288246">
    <property type="component" value="Unassembled WGS sequence"/>
</dbReference>
<dbReference type="InterPro" id="IPR010499">
    <property type="entry name" value="AraC_E-bd"/>
</dbReference>
<comment type="caution">
    <text evidence="4">The sequence shown here is derived from an EMBL/GenBank/DDBJ whole genome shotgun (WGS) entry which is preliminary data.</text>
</comment>
<evidence type="ECO:0000256" key="2">
    <source>
        <dbReference type="SAM" id="Coils"/>
    </source>
</evidence>
<dbReference type="EMBL" id="BHYL01000331">
    <property type="protein sequence ID" value="GCD21698.1"/>
    <property type="molecule type" value="Genomic_DNA"/>
</dbReference>
<dbReference type="Pfam" id="PF13411">
    <property type="entry name" value="MerR_1"/>
    <property type="match status" value="1"/>
</dbReference>